<evidence type="ECO:0000256" key="3">
    <source>
        <dbReference type="ARBA" id="ARBA00022898"/>
    </source>
</evidence>
<dbReference type="Proteomes" id="UP001596990">
    <property type="component" value="Unassembled WGS sequence"/>
</dbReference>
<dbReference type="GO" id="GO:0008483">
    <property type="term" value="F:transaminase activity"/>
    <property type="evidence" value="ECO:0007669"/>
    <property type="project" value="UniProtKB-KW"/>
</dbReference>
<evidence type="ECO:0000256" key="1">
    <source>
        <dbReference type="ARBA" id="ARBA00001933"/>
    </source>
</evidence>
<sequence>MGHLLRIPGPTPIPPQVTQAMAQPMIGHRSQACKDLIKKITPKLNRVFGSASDVLVLTGSGTSALEAAVVNMTDPGDEVLVVVTGAFGGRFASIAEAYGLQVHCHDIEWGKAADPSHVQDHLKQHPGIKTVFLTHCETSTGVLNPVSEIAKTIRKVSDALVVVDGVSSVGGAEISLDKDGIDLLVSGSQKALMLPPGLAFVAVSERARKVIEHVQRPRFYLDLRKYCGNWNDGQTPFTPALSLLMGLDEVLDMQLEEGIDAIFQRHLIMRDMTRAAMKALEIPLLTNEVDASTTVTSVKPTAFDAEAFRKTVHESFGLLLAGGQQHLKGEIFRIGHMGYCTPEDILETIKRMEAGLKKMGVPFESGAGLEAAERKWKEAMHA</sequence>
<evidence type="ECO:0000256" key="4">
    <source>
        <dbReference type="RuleBase" id="RU004075"/>
    </source>
</evidence>
<keyword evidence="7" id="KW-0808">Transferase</keyword>
<feature type="domain" description="Aminotransferase class V" evidence="6">
    <location>
        <begin position="8"/>
        <end position="326"/>
    </location>
</feature>
<accession>A0ABW3L2T8</accession>
<organism evidence="7 8">
    <name type="scientific">Thalassobacillus hwangdonensis</name>
    <dbReference type="NCBI Taxonomy" id="546108"/>
    <lineage>
        <taxon>Bacteria</taxon>
        <taxon>Bacillati</taxon>
        <taxon>Bacillota</taxon>
        <taxon>Bacilli</taxon>
        <taxon>Bacillales</taxon>
        <taxon>Bacillaceae</taxon>
        <taxon>Thalassobacillus</taxon>
    </lineage>
</organism>
<proteinExistence type="inferred from homology"/>
<dbReference type="PANTHER" id="PTHR21152">
    <property type="entry name" value="AMINOTRANSFERASE CLASS V"/>
    <property type="match status" value="1"/>
</dbReference>
<keyword evidence="7" id="KW-0032">Aminotransferase</keyword>
<evidence type="ECO:0000256" key="2">
    <source>
        <dbReference type="ARBA" id="ARBA00009236"/>
    </source>
</evidence>
<evidence type="ECO:0000313" key="7">
    <source>
        <dbReference type="EMBL" id="MFD1019428.1"/>
    </source>
</evidence>
<dbReference type="Gene3D" id="3.90.1150.10">
    <property type="entry name" value="Aspartate Aminotransferase, domain 1"/>
    <property type="match status" value="1"/>
</dbReference>
<reference evidence="8" key="1">
    <citation type="journal article" date="2019" name="Int. J. Syst. Evol. Microbiol.">
        <title>The Global Catalogue of Microorganisms (GCM) 10K type strain sequencing project: providing services to taxonomists for standard genome sequencing and annotation.</title>
        <authorList>
            <consortium name="The Broad Institute Genomics Platform"/>
            <consortium name="The Broad Institute Genome Sequencing Center for Infectious Disease"/>
            <person name="Wu L."/>
            <person name="Ma J."/>
        </authorList>
    </citation>
    <scope>NUCLEOTIDE SEQUENCE [LARGE SCALE GENOMIC DNA]</scope>
    <source>
        <strain evidence="8">CCUG 56607</strain>
    </source>
</reference>
<gene>
    <name evidence="7" type="ORF">ACFQ2J_09625</name>
</gene>
<dbReference type="Pfam" id="PF00266">
    <property type="entry name" value="Aminotran_5"/>
    <property type="match status" value="1"/>
</dbReference>
<dbReference type="InterPro" id="IPR015421">
    <property type="entry name" value="PyrdxlP-dep_Trfase_major"/>
</dbReference>
<dbReference type="InterPro" id="IPR000192">
    <property type="entry name" value="Aminotrans_V_dom"/>
</dbReference>
<dbReference type="Gene3D" id="3.40.640.10">
    <property type="entry name" value="Type I PLP-dependent aspartate aminotransferase-like (Major domain)"/>
    <property type="match status" value="1"/>
</dbReference>
<dbReference type="InterPro" id="IPR020578">
    <property type="entry name" value="Aminotrans_V_PyrdxlP_BS"/>
</dbReference>
<evidence type="ECO:0000313" key="8">
    <source>
        <dbReference type="Proteomes" id="UP001596990"/>
    </source>
</evidence>
<evidence type="ECO:0000256" key="5">
    <source>
        <dbReference type="RuleBase" id="RU004504"/>
    </source>
</evidence>
<protein>
    <submittedName>
        <fullName evidence="7">Pyridoxal-phosphate-dependent aminotransferase family protein</fullName>
    </submittedName>
</protein>
<comment type="similarity">
    <text evidence="2 4">Belongs to the class-V pyridoxal-phosphate-dependent aminotransferase family.</text>
</comment>
<dbReference type="SUPFAM" id="SSF53383">
    <property type="entry name" value="PLP-dependent transferases"/>
    <property type="match status" value="1"/>
</dbReference>
<dbReference type="InterPro" id="IPR015422">
    <property type="entry name" value="PyrdxlP-dep_Trfase_small"/>
</dbReference>
<dbReference type="EMBL" id="JBHTKL010000005">
    <property type="protein sequence ID" value="MFD1019428.1"/>
    <property type="molecule type" value="Genomic_DNA"/>
</dbReference>
<dbReference type="RefSeq" id="WP_386059294.1">
    <property type="nucleotide sequence ID" value="NZ_JBHTKL010000005.1"/>
</dbReference>
<dbReference type="InterPro" id="IPR024169">
    <property type="entry name" value="SP_NH2Trfase/AEP_transaminase"/>
</dbReference>
<dbReference type="PIRSF" id="PIRSF000524">
    <property type="entry name" value="SPT"/>
    <property type="match status" value="1"/>
</dbReference>
<keyword evidence="8" id="KW-1185">Reference proteome</keyword>
<dbReference type="PROSITE" id="PS00595">
    <property type="entry name" value="AA_TRANSFER_CLASS_5"/>
    <property type="match status" value="1"/>
</dbReference>
<comment type="caution">
    <text evidence="7">The sequence shown here is derived from an EMBL/GenBank/DDBJ whole genome shotgun (WGS) entry which is preliminary data.</text>
</comment>
<keyword evidence="3" id="KW-0663">Pyridoxal phosphate</keyword>
<comment type="cofactor">
    <cofactor evidence="1 5">
        <name>pyridoxal 5'-phosphate</name>
        <dbReference type="ChEBI" id="CHEBI:597326"/>
    </cofactor>
</comment>
<name>A0ABW3L2T8_9BACI</name>
<evidence type="ECO:0000259" key="6">
    <source>
        <dbReference type="Pfam" id="PF00266"/>
    </source>
</evidence>
<dbReference type="InterPro" id="IPR015424">
    <property type="entry name" value="PyrdxlP-dep_Trfase"/>
</dbReference>
<dbReference type="PANTHER" id="PTHR21152:SF40">
    <property type="entry name" value="ALANINE--GLYOXYLATE AMINOTRANSFERASE"/>
    <property type="match status" value="1"/>
</dbReference>